<dbReference type="SUPFAM" id="SSF51735">
    <property type="entry name" value="NAD(P)-binding Rossmann-fold domains"/>
    <property type="match status" value="1"/>
</dbReference>
<reference evidence="3 4" key="1">
    <citation type="submission" date="2023-08" db="EMBL/GenBank/DDBJ databases">
        <title>New molecular markers tilS and rpoB for phylogenetic and monitoring studies of the genus Thiothrix biodiversity.</title>
        <authorList>
            <person name="Ravin N.V."/>
            <person name="Smolyakov D."/>
            <person name="Markov N.D."/>
            <person name="Beletsky A.V."/>
            <person name="Mardanov A.V."/>
            <person name="Rudenko T.S."/>
            <person name="Grabovich M.Y."/>
        </authorList>
    </citation>
    <scope>NUCLEOTIDE SEQUENCE</scope>
    <source>
        <strain evidence="3">DNT52</strain>
        <strain evidence="2 4">H33</strain>
        <plasmid evidence="3">pThsubDNT52_1</plasmid>
    </source>
</reference>
<feature type="domain" description="NAD-dependent epimerase/dehydratase" evidence="1">
    <location>
        <begin position="4"/>
        <end position="215"/>
    </location>
</feature>
<keyword evidence="3" id="KW-0614">Plasmid</keyword>
<name>A0AA51MJG8_9GAMM</name>
<evidence type="ECO:0000313" key="4">
    <source>
        <dbReference type="Proteomes" id="UP001223336"/>
    </source>
</evidence>
<keyword evidence="4" id="KW-1185">Reference proteome</keyword>
<evidence type="ECO:0000313" key="2">
    <source>
        <dbReference type="EMBL" id="MDQ5768687.1"/>
    </source>
</evidence>
<proteinExistence type="predicted"/>
<dbReference type="GO" id="GO:0004029">
    <property type="term" value="F:aldehyde dehydrogenase (NAD+) activity"/>
    <property type="evidence" value="ECO:0007669"/>
    <property type="project" value="TreeGrafter"/>
</dbReference>
<dbReference type="GO" id="GO:0005737">
    <property type="term" value="C:cytoplasm"/>
    <property type="evidence" value="ECO:0007669"/>
    <property type="project" value="TreeGrafter"/>
</dbReference>
<dbReference type="Proteomes" id="UP001229862">
    <property type="component" value="Plasmid pThsubDNT52_1"/>
</dbReference>
<accession>A0AA51MJG8</accession>
<dbReference type="Pfam" id="PF01370">
    <property type="entry name" value="Epimerase"/>
    <property type="match status" value="1"/>
</dbReference>
<evidence type="ECO:0000259" key="1">
    <source>
        <dbReference type="Pfam" id="PF01370"/>
    </source>
</evidence>
<dbReference type="InterPro" id="IPR001509">
    <property type="entry name" value="Epimerase_deHydtase"/>
</dbReference>
<dbReference type="RefSeq" id="WP_308134656.1">
    <property type="nucleotide sequence ID" value="NZ_CP133216.1"/>
</dbReference>
<dbReference type="EMBL" id="JAVFKN010000010">
    <property type="protein sequence ID" value="MDQ5768687.1"/>
    <property type="molecule type" value="Genomic_DNA"/>
</dbReference>
<geneLocation type="plasmid" evidence="3">
    <name>pThsubDNT52_1</name>
</geneLocation>
<gene>
    <name evidence="2" type="ORF">RCC75_09120</name>
    <name evidence="3" type="ORF">RCG00_00720</name>
</gene>
<dbReference type="AlphaFoldDB" id="A0AA51MJG8"/>
<dbReference type="PANTHER" id="PTHR48079:SF6">
    <property type="entry name" value="NAD(P)-BINDING DOMAIN-CONTAINING PROTEIN-RELATED"/>
    <property type="match status" value="1"/>
</dbReference>
<sequence>MQTILVTGANGFIGSHTLHWLAQQPNIRLIAACRDKRKIPGGFSGEVREGDLRDETYLTRLLEGVDVVVNAMAWTSLWGHSNESNALFFQPTRKLIDQYRRSNASRFVNISTTSAAAPQGSADALSEGIPRHFWPHLCNVIRIENDLRQQASPEKSVVNLRLGIFVGEHYGLGVLPILLPRLKTHLVPWVQGGNTHLPLVDGRDCGQAMGLAALTDGLKGFQSFNVVGKETPTVREVILFLHEEFGYPKPDFGVPFAVAYPFAWLMEKLDPIVPWEPLIMRSIIHLLEETHADNQRATAILGYQPQYGWRDSIRLQIAEMERRQTKPMRLSKPVG</sequence>
<dbReference type="Proteomes" id="UP001223336">
    <property type="component" value="Unassembled WGS sequence"/>
</dbReference>
<protein>
    <submittedName>
        <fullName evidence="3">NAD-dependent epimerase/dehydratase family protein</fullName>
    </submittedName>
</protein>
<evidence type="ECO:0000313" key="3">
    <source>
        <dbReference type="EMBL" id="WML84839.1"/>
    </source>
</evidence>
<dbReference type="PANTHER" id="PTHR48079">
    <property type="entry name" value="PROTEIN YEEZ"/>
    <property type="match status" value="1"/>
</dbReference>
<dbReference type="Gene3D" id="3.40.50.720">
    <property type="entry name" value="NAD(P)-binding Rossmann-like Domain"/>
    <property type="match status" value="1"/>
</dbReference>
<dbReference type="InterPro" id="IPR036291">
    <property type="entry name" value="NAD(P)-bd_dom_sf"/>
</dbReference>
<dbReference type="EMBL" id="CP133216">
    <property type="protein sequence ID" value="WML84839.1"/>
    <property type="molecule type" value="Genomic_DNA"/>
</dbReference>
<dbReference type="InterPro" id="IPR051783">
    <property type="entry name" value="NAD(P)-dependent_oxidoreduct"/>
</dbReference>
<organism evidence="3">
    <name type="scientific">Thiothrix subterranea</name>
    <dbReference type="NCBI Taxonomy" id="2735563"/>
    <lineage>
        <taxon>Bacteria</taxon>
        <taxon>Pseudomonadati</taxon>
        <taxon>Pseudomonadota</taxon>
        <taxon>Gammaproteobacteria</taxon>
        <taxon>Thiotrichales</taxon>
        <taxon>Thiotrichaceae</taxon>
        <taxon>Thiothrix</taxon>
    </lineage>
</organism>